<dbReference type="PROSITE" id="PS50885">
    <property type="entry name" value="HAMP"/>
    <property type="match status" value="1"/>
</dbReference>
<protein>
    <submittedName>
        <fullName evidence="9">HAMP domain-containing protein</fullName>
    </submittedName>
</protein>
<dbReference type="SMART" id="SM00304">
    <property type="entry name" value="HAMP"/>
    <property type="match status" value="1"/>
</dbReference>
<dbReference type="PROSITE" id="PS51832">
    <property type="entry name" value="HD_GYP"/>
    <property type="match status" value="1"/>
</dbReference>
<evidence type="ECO:0000256" key="2">
    <source>
        <dbReference type="ARBA" id="ARBA00022475"/>
    </source>
</evidence>
<comment type="subcellular location">
    <subcellularLocation>
        <location evidence="1">Cell membrane</location>
    </subcellularLocation>
</comment>
<feature type="transmembrane region" description="Helical" evidence="4">
    <location>
        <begin position="12"/>
        <end position="32"/>
    </location>
</feature>
<dbReference type="InterPro" id="IPR001772">
    <property type="entry name" value="KA1_dom"/>
</dbReference>
<dbReference type="OrthoDB" id="9759601at2"/>
<evidence type="ECO:0000259" key="8">
    <source>
        <dbReference type="PROSITE" id="PS51832"/>
    </source>
</evidence>
<reference evidence="10" key="1">
    <citation type="submission" date="2016-11" db="EMBL/GenBank/DDBJ databases">
        <authorList>
            <person name="Varghese N."/>
            <person name="Submissions S."/>
        </authorList>
    </citation>
    <scope>NUCLEOTIDE SEQUENCE [LARGE SCALE GENOMIC DNA]</scope>
    <source>
        <strain evidence="10">USBA-503</strain>
    </source>
</reference>
<dbReference type="Pfam" id="PF00672">
    <property type="entry name" value="HAMP"/>
    <property type="match status" value="1"/>
</dbReference>
<feature type="transmembrane region" description="Helical" evidence="4">
    <location>
        <begin position="133"/>
        <end position="157"/>
    </location>
</feature>
<dbReference type="Gene3D" id="1.10.3210.10">
    <property type="entry name" value="Hypothetical protein af1432"/>
    <property type="match status" value="1"/>
</dbReference>
<keyword evidence="2" id="KW-1003">Cell membrane</keyword>
<keyword evidence="4" id="KW-0812">Transmembrane</keyword>
<dbReference type="InterPro" id="IPR006674">
    <property type="entry name" value="HD_domain"/>
</dbReference>
<dbReference type="SUPFAM" id="SSF158472">
    <property type="entry name" value="HAMP domain-like"/>
    <property type="match status" value="1"/>
</dbReference>
<evidence type="ECO:0000256" key="1">
    <source>
        <dbReference type="ARBA" id="ARBA00004236"/>
    </source>
</evidence>
<evidence type="ECO:0000256" key="3">
    <source>
        <dbReference type="ARBA" id="ARBA00023136"/>
    </source>
</evidence>
<feature type="transmembrane region" description="Helical" evidence="4">
    <location>
        <begin position="109"/>
        <end position="127"/>
    </location>
</feature>
<feature type="domain" description="KA1" evidence="5">
    <location>
        <begin position="77"/>
        <end position="124"/>
    </location>
</feature>
<evidence type="ECO:0000256" key="4">
    <source>
        <dbReference type="SAM" id="Phobius"/>
    </source>
</evidence>
<keyword evidence="4" id="KW-1133">Transmembrane helix</keyword>
<feature type="domain" description="HD" evidence="7">
    <location>
        <begin position="329"/>
        <end position="454"/>
    </location>
</feature>
<dbReference type="Gene3D" id="6.10.340.10">
    <property type="match status" value="1"/>
</dbReference>
<dbReference type="CDD" id="cd00077">
    <property type="entry name" value="HDc"/>
    <property type="match status" value="1"/>
</dbReference>
<dbReference type="RefSeq" id="WP_072872552.1">
    <property type="nucleotide sequence ID" value="NZ_FRAF01000001.1"/>
</dbReference>
<dbReference type="InterPro" id="IPR037522">
    <property type="entry name" value="HD_GYP_dom"/>
</dbReference>
<evidence type="ECO:0000313" key="9">
    <source>
        <dbReference type="EMBL" id="SHJ49315.1"/>
    </source>
</evidence>
<feature type="transmembrane region" description="Helical" evidence="4">
    <location>
        <begin position="230"/>
        <end position="251"/>
    </location>
</feature>
<organism evidence="9 10">
    <name type="scientific">Alicyclobacillus tolerans</name>
    <dbReference type="NCBI Taxonomy" id="90970"/>
    <lineage>
        <taxon>Bacteria</taxon>
        <taxon>Bacillati</taxon>
        <taxon>Bacillota</taxon>
        <taxon>Bacilli</taxon>
        <taxon>Bacillales</taxon>
        <taxon>Alicyclobacillaceae</taxon>
        <taxon>Alicyclobacillus</taxon>
    </lineage>
</organism>
<dbReference type="AlphaFoldDB" id="A0A1M6JRD6"/>
<dbReference type="SMART" id="SM00471">
    <property type="entry name" value="HDc"/>
    <property type="match status" value="1"/>
</dbReference>
<dbReference type="Proteomes" id="UP000184016">
    <property type="component" value="Unassembled WGS sequence"/>
</dbReference>
<feature type="transmembrane region" description="Helical" evidence="4">
    <location>
        <begin position="44"/>
        <end position="64"/>
    </location>
</feature>
<dbReference type="PANTHER" id="PTHR43155">
    <property type="entry name" value="CYCLIC DI-GMP PHOSPHODIESTERASE PA4108-RELATED"/>
    <property type="match status" value="1"/>
</dbReference>
<feature type="domain" description="HD-GYP" evidence="8">
    <location>
        <begin position="307"/>
        <end position="505"/>
    </location>
</feature>
<gene>
    <name evidence="9" type="ORF">SAMN05443507_10131</name>
</gene>
<evidence type="ECO:0000259" key="6">
    <source>
        <dbReference type="PROSITE" id="PS50885"/>
    </source>
</evidence>
<dbReference type="SUPFAM" id="SSF109604">
    <property type="entry name" value="HD-domain/PDEase-like"/>
    <property type="match status" value="1"/>
</dbReference>
<evidence type="ECO:0000313" key="10">
    <source>
        <dbReference type="Proteomes" id="UP000184016"/>
    </source>
</evidence>
<feature type="transmembrane region" description="Helical" evidence="4">
    <location>
        <begin position="199"/>
        <end position="218"/>
    </location>
</feature>
<feature type="domain" description="HAMP" evidence="6">
    <location>
        <begin position="253"/>
        <end position="305"/>
    </location>
</feature>
<keyword evidence="10" id="KW-1185">Reference proteome</keyword>
<accession>A0A1M6JRD6</accession>
<dbReference type="Pfam" id="PF13487">
    <property type="entry name" value="HD_5"/>
    <property type="match status" value="1"/>
</dbReference>
<dbReference type="EMBL" id="FRAF01000001">
    <property type="protein sequence ID" value="SHJ49315.1"/>
    <property type="molecule type" value="Genomic_DNA"/>
</dbReference>
<dbReference type="PROSITE" id="PS50032">
    <property type="entry name" value="KA1"/>
    <property type="match status" value="1"/>
</dbReference>
<name>A0A1M6JRD6_9BACL</name>
<keyword evidence="3 4" id="KW-0472">Membrane</keyword>
<dbReference type="InterPro" id="IPR003607">
    <property type="entry name" value="HD/PDEase_dom"/>
</dbReference>
<dbReference type="GO" id="GO:0005886">
    <property type="term" value="C:plasma membrane"/>
    <property type="evidence" value="ECO:0007669"/>
    <property type="project" value="UniProtKB-SubCell"/>
</dbReference>
<dbReference type="STRING" id="1830138.SAMN05443507_10131"/>
<proteinExistence type="predicted"/>
<dbReference type="PROSITE" id="PS51831">
    <property type="entry name" value="HD"/>
    <property type="match status" value="1"/>
</dbReference>
<dbReference type="GO" id="GO:0007165">
    <property type="term" value="P:signal transduction"/>
    <property type="evidence" value="ECO:0007669"/>
    <property type="project" value="InterPro"/>
</dbReference>
<evidence type="ECO:0000259" key="5">
    <source>
        <dbReference type="PROSITE" id="PS50032"/>
    </source>
</evidence>
<sequence length="510" mass="57009">MPIYHKFLRKLVQNYLAGSLIAVLGVGGILIFSTLRISLYDAKWIALTLFVSLPFMFGAEFFVFRKHMRPIRNIYNSKETNTKEQFELAFMQLHKLPALAVRRIAGPHWMGMAIPSVILTLLEIRYFHLTLPVSYVLLAFIGSMLVASMHAIIEFFLTAEAITPMLSDLQTRAQHQFGLSLSLEGKVLISVKTKYRSSAVLIGVFPLFLFSLATQVRLVNSTSNGSHAYWQWAVVILAVGVAFSVYSASLLSRVVQNPIDELQQKMSEVQLGNLKIRAMEAYSDEFSRLVKGFNQMVEDLEAREIQNTLLTQSLLTTLAAALDARDPYTAGHSLRVAEYSVEIGKRIGLSETALKDLRESGLLHDIGKIGIPDRILLKDGKLTDEEYEIMKSHPVLGETILAQVQPPNAMAKLLPGVRSHHERFDGKGYPDGLAGHDIPQFGRIMAIADAFDAMTSNRPYRKGMPIQKALQILQQGSGTQWDPEYVSVFLEWAVAQEIEKVRETVASSVQ</sequence>
<dbReference type="InterPro" id="IPR003660">
    <property type="entry name" value="HAMP_dom"/>
</dbReference>
<dbReference type="CDD" id="cd06225">
    <property type="entry name" value="HAMP"/>
    <property type="match status" value="1"/>
</dbReference>
<evidence type="ECO:0000259" key="7">
    <source>
        <dbReference type="PROSITE" id="PS51831"/>
    </source>
</evidence>